<name>A0A1I0Z939_9CELL</name>
<dbReference type="SUPFAM" id="SSF46955">
    <property type="entry name" value="Putative DNA-binding domain"/>
    <property type="match status" value="1"/>
</dbReference>
<dbReference type="AlphaFoldDB" id="A0A1I0Z939"/>
<accession>A0A1I0Z939</accession>
<proteinExistence type="predicted"/>
<evidence type="ECO:0000313" key="3">
    <source>
        <dbReference type="Proteomes" id="UP000199012"/>
    </source>
</evidence>
<gene>
    <name evidence="2" type="ORF">SAMN05421867_11043</name>
</gene>
<feature type="domain" description="Helix-turn-helix" evidence="1">
    <location>
        <begin position="30"/>
        <end position="77"/>
    </location>
</feature>
<evidence type="ECO:0000259" key="1">
    <source>
        <dbReference type="Pfam" id="PF12728"/>
    </source>
</evidence>
<evidence type="ECO:0000313" key="2">
    <source>
        <dbReference type="EMBL" id="SFB21932.1"/>
    </source>
</evidence>
<reference evidence="2 3" key="1">
    <citation type="submission" date="2016-10" db="EMBL/GenBank/DDBJ databases">
        <authorList>
            <person name="de Groot N.N."/>
        </authorList>
    </citation>
    <scope>NUCLEOTIDE SEQUENCE [LARGE SCALE GENOMIC DNA]</scope>
    <source>
        <strain evidence="2 3">CGMCC 4.6945</strain>
    </source>
</reference>
<organism evidence="2 3">
    <name type="scientific">Cellulomonas marina</name>
    <dbReference type="NCBI Taxonomy" id="988821"/>
    <lineage>
        <taxon>Bacteria</taxon>
        <taxon>Bacillati</taxon>
        <taxon>Actinomycetota</taxon>
        <taxon>Actinomycetes</taxon>
        <taxon>Micrococcales</taxon>
        <taxon>Cellulomonadaceae</taxon>
        <taxon>Cellulomonas</taxon>
    </lineage>
</organism>
<dbReference type="InterPro" id="IPR041657">
    <property type="entry name" value="HTH_17"/>
</dbReference>
<dbReference type="InterPro" id="IPR009061">
    <property type="entry name" value="DNA-bd_dom_put_sf"/>
</dbReference>
<dbReference type="OrthoDB" id="4330189at2"/>
<sequence>MPRSRTSAAATTSRGRVAGVAPPTVERLWTIGEVSAFLGIPIATLHQWRYLGTGPDAYRVGKHLRYSPVAVQAWLESECRREVSA</sequence>
<dbReference type="Proteomes" id="UP000199012">
    <property type="component" value="Unassembled WGS sequence"/>
</dbReference>
<dbReference type="RefSeq" id="WP_139224435.1">
    <property type="nucleotide sequence ID" value="NZ_BONM01000011.1"/>
</dbReference>
<dbReference type="STRING" id="988821.SAMN05421867_11043"/>
<dbReference type="Pfam" id="PF12728">
    <property type="entry name" value="HTH_17"/>
    <property type="match status" value="1"/>
</dbReference>
<protein>
    <submittedName>
        <fullName evidence="2">Helix-turn-helix domain-containing protein</fullName>
    </submittedName>
</protein>
<keyword evidence="3" id="KW-1185">Reference proteome</keyword>
<dbReference type="EMBL" id="FOKA01000010">
    <property type="protein sequence ID" value="SFB21932.1"/>
    <property type="molecule type" value="Genomic_DNA"/>
</dbReference>